<dbReference type="SUPFAM" id="SSF53822">
    <property type="entry name" value="Periplasmic binding protein-like I"/>
    <property type="match status" value="1"/>
</dbReference>
<evidence type="ECO:0000256" key="2">
    <source>
        <dbReference type="ARBA" id="ARBA00023125"/>
    </source>
</evidence>
<dbReference type="Pfam" id="PF00356">
    <property type="entry name" value="LacI"/>
    <property type="match status" value="1"/>
</dbReference>
<dbReference type="InterPro" id="IPR000843">
    <property type="entry name" value="HTH_LacI"/>
</dbReference>
<protein>
    <submittedName>
        <fullName evidence="5">Transcriptional regulator, LacI family</fullName>
    </submittedName>
</protein>
<accession>B3PDN5</accession>
<dbReference type="HOGENOM" id="CLU_037628_6_4_6"/>
<dbReference type="InterPro" id="IPR010982">
    <property type="entry name" value="Lambda_DNA-bd_dom_sf"/>
</dbReference>
<dbReference type="Proteomes" id="UP000001036">
    <property type="component" value="Chromosome"/>
</dbReference>
<keyword evidence="6" id="KW-1185">Reference proteome</keyword>
<evidence type="ECO:0000259" key="4">
    <source>
        <dbReference type="PROSITE" id="PS50932"/>
    </source>
</evidence>
<evidence type="ECO:0000313" key="6">
    <source>
        <dbReference type="Proteomes" id="UP000001036"/>
    </source>
</evidence>
<dbReference type="EMBL" id="CP000934">
    <property type="protein sequence ID" value="ACE83970.1"/>
    <property type="molecule type" value="Genomic_DNA"/>
</dbReference>
<dbReference type="SMART" id="SM00354">
    <property type="entry name" value="HTH_LACI"/>
    <property type="match status" value="1"/>
</dbReference>
<dbReference type="InterPro" id="IPR028082">
    <property type="entry name" value="Peripla_BP_I"/>
</dbReference>
<dbReference type="GO" id="GO:0003700">
    <property type="term" value="F:DNA-binding transcription factor activity"/>
    <property type="evidence" value="ECO:0007669"/>
    <property type="project" value="TreeGrafter"/>
</dbReference>
<gene>
    <name evidence="5" type="ordered locus">CJA_1495</name>
</gene>
<dbReference type="PANTHER" id="PTHR30146">
    <property type="entry name" value="LACI-RELATED TRANSCRIPTIONAL REPRESSOR"/>
    <property type="match status" value="1"/>
</dbReference>
<evidence type="ECO:0000256" key="1">
    <source>
        <dbReference type="ARBA" id="ARBA00023015"/>
    </source>
</evidence>
<dbReference type="CDD" id="cd01392">
    <property type="entry name" value="HTH_LacI"/>
    <property type="match status" value="1"/>
</dbReference>
<keyword evidence="2" id="KW-0238">DNA-binding</keyword>
<dbReference type="Pfam" id="PF13377">
    <property type="entry name" value="Peripla_BP_3"/>
    <property type="match status" value="1"/>
</dbReference>
<dbReference type="SUPFAM" id="SSF47413">
    <property type="entry name" value="lambda repressor-like DNA-binding domains"/>
    <property type="match status" value="1"/>
</dbReference>
<dbReference type="Gene3D" id="1.10.260.40">
    <property type="entry name" value="lambda repressor-like DNA-binding domains"/>
    <property type="match status" value="1"/>
</dbReference>
<name>B3PDN5_CELJU</name>
<dbReference type="RefSeq" id="WP_012487125.1">
    <property type="nucleotide sequence ID" value="NC_010995.1"/>
</dbReference>
<dbReference type="PRINTS" id="PR00036">
    <property type="entry name" value="HTHLACI"/>
</dbReference>
<dbReference type="AlphaFoldDB" id="B3PDN5"/>
<keyword evidence="3" id="KW-0804">Transcription</keyword>
<dbReference type="PANTHER" id="PTHR30146:SF153">
    <property type="entry name" value="LACTOSE OPERON REPRESSOR"/>
    <property type="match status" value="1"/>
</dbReference>
<proteinExistence type="predicted"/>
<dbReference type="PROSITE" id="PS50932">
    <property type="entry name" value="HTH_LACI_2"/>
    <property type="match status" value="1"/>
</dbReference>
<sequence>MSLQKTSKHLFNLEHLRSTENPMAKATIDDVAALAGVSIKTVSRVVNNEPNVRPVTREKVEAAIAALDYRPNLSTRSLAGNRSYLLGLIYGQPGAHYVLDIQEGVLEVCRPQGYELIVHPANHRDPDLLKEVSELILEKRVDGVMLTPPLSDNMDVIAALKKMNIPFVRVAPTEDKAASPYVETNDEEASYDMTCQLIAMGHSRIGFICGHPDHRAVALRFDGYKAALVENKLPLNDALVEIGDNNFESGERCGSKLLQSRPRPTAIFAATDDMAAGVMMAAHQLGIEIPGQLSVAGFDDTPVAHQIWPSLTTIRQPIRQMARKATDLLLKQLRGKDIQLPASLLSSSIIVRDSTGPLTKPNVKTDKK</sequence>
<feature type="domain" description="HTH lacI-type" evidence="4">
    <location>
        <begin position="26"/>
        <end position="80"/>
    </location>
</feature>
<dbReference type="eggNOG" id="COG1609">
    <property type="taxonomic scope" value="Bacteria"/>
</dbReference>
<dbReference type="CDD" id="cd01545">
    <property type="entry name" value="PBP1_SalR"/>
    <property type="match status" value="1"/>
</dbReference>
<dbReference type="InterPro" id="IPR046335">
    <property type="entry name" value="LacI/GalR-like_sensor"/>
</dbReference>
<evidence type="ECO:0000256" key="3">
    <source>
        <dbReference type="ARBA" id="ARBA00023163"/>
    </source>
</evidence>
<dbReference type="GO" id="GO:0000976">
    <property type="term" value="F:transcription cis-regulatory region binding"/>
    <property type="evidence" value="ECO:0007669"/>
    <property type="project" value="TreeGrafter"/>
</dbReference>
<dbReference type="KEGG" id="cja:CJA_1495"/>
<dbReference type="STRING" id="498211.CJA_1495"/>
<dbReference type="Gene3D" id="3.40.50.2300">
    <property type="match status" value="2"/>
</dbReference>
<dbReference type="PROSITE" id="PS00356">
    <property type="entry name" value="HTH_LACI_1"/>
    <property type="match status" value="1"/>
</dbReference>
<reference evidence="5 6" key="1">
    <citation type="journal article" date="2008" name="J. Bacteriol.">
        <title>Insights into plant cell wall degradation from the genome sequence of the soil bacterium Cellvibrio japonicus.</title>
        <authorList>
            <person name="Deboy R.T."/>
            <person name="Mongodin E.F."/>
            <person name="Fouts D.E."/>
            <person name="Tailford L.E."/>
            <person name="Khouri H."/>
            <person name="Emerson J.B."/>
            <person name="Mohamoud Y."/>
            <person name="Watkins K."/>
            <person name="Henrissat B."/>
            <person name="Gilbert H.J."/>
            <person name="Nelson K.E."/>
        </authorList>
    </citation>
    <scope>NUCLEOTIDE SEQUENCE [LARGE SCALE GENOMIC DNA]</scope>
    <source>
        <strain evidence="5 6">Ueda107</strain>
    </source>
</reference>
<organism evidence="5 6">
    <name type="scientific">Cellvibrio japonicus (strain Ueda107)</name>
    <name type="common">Pseudomonas fluorescens subsp. cellulosa</name>
    <dbReference type="NCBI Taxonomy" id="498211"/>
    <lineage>
        <taxon>Bacteria</taxon>
        <taxon>Pseudomonadati</taxon>
        <taxon>Pseudomonadota</taxon>
        <taxon>Gammaproteobacteria</taxon>
        <taxon>Cellvibrionales</taxon>
        <taxon>Cellvibrionaceae</taxon>
        <taxon>Cellvibrio</taxon>
    </lineage>
</organism>
<evidence type="ECO:0000313" key="5">
    <source>
        <dbReference type="EMBL" id="ACE83970.1"/>
    </source>
</evidence>
<keyword evidence="1" id="KW-0805">Transcription regulation</keyword>